<dbReference type="Gene3D" id="2.40.330.10">
    <property type="entry name" value="DNA-binding pseudobarrel domain"/>
    <property type="match status" value="1"/>
</dbReference>
<keyword evidence="7" id="KW-1185">Reference proteome</keyword>
<dbReference type="SUPFAM" id="SSF101936">
    <property type="entry name" value="DNA-binding pseudobarrel domain"/>
    <property type="match status" value="1"/>
</dbReference>
<gene>
    <name evidence="6" type="ORF">RIF29_38606</name>
</gene>
<evidence type="ECO:0008006" key="8">
    <source>
        <dbReference type="Google" id="ProtNLM"/>
    </source>
</evidence>
<comment type="subcellular location">
    <subcellularLocation>
        <location evidence="1">Nucleus</location>
    </subcellularLocation>
</comment>
<evidence type="ECO:0000313" key="6">
    <source>
        <dbReference type="EMBL" id="KAK7243794.1"/>
    </source>
</evidence>
<keyword evidence="2" id="KW-0805">Transcription regulation</keyword>
<dbReference type="InterPro" id="IPR015300">
    <property type="entry name" value="DNA-bd_pseudobarrel_sf"/>
</dbReference>
<comment type="caution">
    <text evidence="6">The sequence shown here is derived from an EMBL/GenBank/DDBJ whole genome shotgun (WGS) entry which is preliminary data.</text>
</comment>
<protein>
    <recommendedName>
        <fullName evidence="8">TF-B3 domain-containing protein</fullName>
    </recommendedName>
</protein>
<evidence type="ECO:0000256" key="3">
    <source>
        <dbReference type="ARBA" id="ARBA00023125"/>
    </source>
</evidence>
<reference evidence="6 7" key="1">
    <citation type="submission" date="2024-01" db="EMBL/GenBank/DDBJ databases">
        <title>The genomes of 5 underutilized Papilionoideae crops provide insights into root nodulation and disease resistanc.</title>
        <authorList>
            <person name="Yuan L."/>
        </authorList>
    </citation>
    <scope>NUCLEOTIDE SEQUENCE [LARGE SCALE GENOMIC DNA]</scope>
    <source>
        <strain evidence="6">ZHUSHIDOU_FW_LH</strain>
        <tissue evidence="6">Leaf</tissue>
    </source>
</reference>
<dbReference type="GO" id="GO:0005634">
    <property type="term" value="C:nucleus"/>
    <property type="evidence" value="ECO:0007669"/>
    <property type="project" value="UniProtKB-SubCell"/>
</dbReference>
<evidence type="ECO:0000256" key="2">
    <source>
        <dbReference type="ARBA" id="ARBA00023015"/>
    </source>
</evidence>
<organism evidence="6 7">
    <name type="scientific">Crotalaria pallida</name>
    <name type="common">Smooth rattlebox</name>
    <name type="synonym">Crotalaria striata</name>
    <dbReference type="NCBI Taxonomy" id="3830"/>
    <lineage>
        <taxon>Eukaryota</taxon>
        <taxon>Viridiplantae</taxon>
        <taxon>Streptophyta</taxon>
        <taxon>Embryophyta</taxon>
        <taxon>Tracheophyta</taxon>
        <taxon>Spermatophyta</taxon>
        <taxon>Magnoliopsida</taxon>
        <taxon>eudicotyledons</taxon>
        <taxon>Gunneridae</taxon>
        <taxon>Pentapetalae</taxon>
        <taxon>rosids</taxon>
        <taxon>fabids</taxon>
        <taxon>Fabales</taxon>
        <taxon>Fabaceae</taxon>
        <taxon>Papilionoideae</taxon>
        <taxon>50 kb inversion clade</taxon>
        <taxon>genistoids sensu lato</taxon>
        <taxon>core genistoids</taxon>
        <taxon>Crotalarieae</taxon>
        <taxon>Crotalaria</taxon>
    </lineage>
</organism>
<evidence type="ECO:0000256" key="4">
    <source>
        <dbReference type="ARBA" id="ARBA00023163"/>
    </source>
</evidence>
<dbReference type="EMBL" id="JAYWIO010000008">
    <property type="protein sequence ID" value="KAK7243794.1"/>
    <property type="molecule type" value="Genomic_DNA"/>
</dbReference>
<dbReference type="GO" id="GO:0003677">
    <property type="term" value="F:DNA binding"/>
    <property type="evidence" value="ECO:0007669"/>
    <property type="project" value="UniProtKB-KW"/>
</dbReference>
<dbReference type="Proteomes" id="UP001372338">
    <property type="component" value="Unassembled WGS sequence"/>
</dbReference>
<dbReference type="AlphaFoldDB" id="A0AAN9HNX4"/>
<keyword evidence="3" id="KW-0238">DNA-binding</keyword>
<keyword evidence="4" id="KW-0804">Transcription</keyword>
<accession>A0AAN9HNX4</accession>
<name>A0AAN9HNX4_CROPI</name>
<evidence type="ECO:0000256" key="5">
    <source>
        <dbReference type="ARBA" id="ARBA00023242"/>
    </source>
</evidence>
<keyword evidence="5" id="KW-0539">Nucleus</keyword>
<evidence type="ECO:0000256" key="1">
    <source>
        <dbReference type="ARBA" id="ARBA00004123"/>
    </source>
</evidence>
<sequence length="149" mass="16747">MTPALVSIATRATVSGYRKSASYKDSMAFNISGLGIDEAIVEVESEEFQNTNVYDPIIKDLDGTELPIPAHVRDENLTIGQEYVMVKARGTEPEKWFIIWNPIRNNACAFGEGWYGYVQSNHLKVDDMVEFYKNENTGVWIAAYLKSGN</sequence>
<evidence type="ECO:0000313" key="7">
    <source>
        <dbReference type="Proteomes" id="UP001372338"/>
    </source>
</evidence>
<proteinExistence type="predicted"/>